<evidence type="ECO:0000256" key="4">
    <source>
        <dbReference type="ARBA" id="ARBA00022989"/>
    </source>
</evidence>
<evidence type="ECO:0000256" key="6">
    <source>
        <dbReference type="SAM" id="Phobius"/>
    </source>
</evidence>
<dbReference type="InterPro" id="IPR051791">
    <property type="entry name" value="Pra-immunoreactive"/>
</dbReference>
<name>A0A919Q873_9MICO</name>
<dbReference type="PANTHER" id="PTHR36115:SF6">
    <property type="entry name" value="PROLINE-RICH ANTIGEN HOMOLOG"/>
    <property type="match status" value="1"/>
</dbReference>
<dbReference type="PANTHER" id="PTHR36115">
    <property type="entry name" value="PROLINE-RICH ANTIGEN HOMOLOG-RELATED"/>
    <property type="match status" value="1"/>
</dbReference>
<keyword evidence="2" id="KW-1003">Cell membrane</keyword>
<feature type="domain" description="RDD" evidence="7">
    <location>
        <begin position="46"/>
        <end position="165"/>
    </location>
</feature>
<evidence type="ECO:0000256" key="2">
    <source>
        <dbReference type="ARBA" id="ARBA00022475"/>
    </source>
</evidence>
<proteinExistence type="predicted"/>
<reference evidence="8" key="1">
    <citation type="submission" date="2021-01" db="EMBL/GenBank/DDBJ databases">
        <title>Whole genome shotgun sequence of Demequina activiva NBRC 110675.</title>
        <authorList>
            <person name="Komaki H."/>
            <person name="Tamura T."/>
        </authorList>
    </citation>
    <scope>NUCLEOTIDE SEQUENCE</scope>
    <source>
        <strain evidence="8">NBRC 110675</strain>
    </source>
</reference>
<feature type="transmembrane region" description="Helical" evidence="6">
    <location>
        <begin position="52"/>
        <end position="79"/>
    </location>
</feature>
<keyword evidence="4 6" id="KW-1133">Transmembrane helix</keyword>
<feature type="transmembrane region" description="Helical" evidence="6">
    <location>
        <begin position="131"/>
        <end position="153"/>
    </location>
</feature>
<dbReference type="AlphaFoldDB" id="A0A919Q873"/>
<dbReference type="EMBL" id="BONR01000006">
    <property type="protein sequence ID" value="GIG55565.1"/>
    <property type="molecule type" value="Genomic_DNA"/>
</dbReference>
<accession>A0A919Q873</accession>
<evidence type="ECO:0000259" key="7">
    <source>
        <dbReference type="Pfam" id="PF06271"/>
    </source>
</evidence>
<evidence type="ECO:0000256" key="3">
    <source>
        <dbReference type="ARBA" id="ARBA00022692"/>
    </source>
</evidence>
<keyword evidence="9" id="KW-1185">Reference proteome</keyword>
<dbReference type="Pfam" id="PF06271">
    <property type="entry name" value="RDD"/>
    <property type="match status" value="1"/>
</dbReference>
<sequence>MACYKTVSYHLGARVSIGAVTASSSSLAHRAYHGQVSEAPSPRPSALVGRRLLGIVIDWVLCLLISSAFFTSASAAAVVTTGIERVLLSGDQFATLGIWALQHLILVATIGTTVGHRVVGVRVVRIDGAPYVGVAKALARTVLLLLVIPAVVWDPDGRGLHDRAAQTRIVSTRGGGDA</sequence>
<gene>
    <name evidence="8" type="ORF">Dac01nite_23170</name>
</gene>
<feature type="transmembrane region" description="Helical" evidence="6">
    <location>
        <begin position="99"/>
        <end position="119"/>
    </location>
</feature>
<keyword evidence="3 6" id="KW-0812">Transmembrane</keyword>
<comment type="subcellular location">
    <subcellularLocation>
        <location evidence="1">Cell membrane</location>
        <topology evidence="1">Multi-pass membrane protein</topology>
    </subcellularLocation>
</comment>
<protein>
    <submittedName>
        <fullName evidence="8">RDD family protein</fullName>
    </submittedName>
</protein>
<evidence type="ECO:0000256" key="1">
    <source>
        <dbReference type="ARBA" id="ARBA00004651"/>
    </source>
</evidence>
<organism evidence="8 9">
    <name type="scientific">Demequina activiva</name>
    <dbReference type="NCBI Taxonomy" id="1582364"/>
    <lineage>
        <taxon>Bacteria</taxon>
        <taxon>Bacillati</taxon>
        <taxon>Actinomycetota</taxon>
        <taxon>Actinomycetes</taxon>
        <taxon>Micrococcales</taxon>
        <taxon>Demequinaceae</taxon>
        <taxon>Demequina</taxon>
    </lineage>
</organism>
<dbReference type="Proteomes" id="UP000652354">
    <property type="component" value="Unassembled WGS sequence"/>
</dbReference>
<comment type="caution">
    <text evidence="8">The sequence shown here is derived from an EMBL/GenBank/DDBJ whole genome shotgun (WGS) entry which is preliminary data.</text>
</comment>
<evidence type="ECO:0000256" key="5">
    <source>
        <dbReference type="ARBA" id="ARBA00023136"/>
    </source>
</evidence>
<keyword evidence="5 6" id="KW-0472">Membrane</keyword>
<dbReference type="GO" id="GO:0005886">
    <property type="term" value="C:plasma membrane"/>
    <property type="evidence" value="ECO:0007669"/>
    <property type="project" value="UniProtKB-SubCell"/>
</dbReference>
<evidence type="ECO:0000313" key="8">
    <source>
        <dbReference type="EMBL" id="GIG55565.1"/>
    </source>
</evidence>
<evidence type="ECO:0000313" key="9">
    <source>
        <dbReference type="Proteomes" id="UP000652354"/>
    </source>
</evidence>
<dbReference type="InterPro" id="IPR010432">
    <property type="entry name" value="RDD"/>
</dbReference>